<dbReference type="EMBL" id="RJVG01000001">
    <property type="protein sequence ID" value="ROR31590.1"/>
    <property type="molecule type" value="Genomic_DNA"/>
</dbReference>
<name>A0A3N1XYD2_9FIRM</name>
<dbReference type="Pfam" id="PF14189">
    <property type="entry name" value="DUF4312"/>
    <property type="match status" value="1"/>
</dbReference>
<comment type="caution">
    <text evidence="1">The sequence shown here is derived from an EMBL/GenBank/DDBJ whole genome shotgun (WGS) entry which is preliminary data.</text>
</comment>
<sequence length="104" mass="12516">MHNDICEKQLLEELRHEIVVTMSGDSLEDVTGKIFQSMRKQIFIDIMKPIIQMEAEEVYFQKVDVKRKTEHFMFFFWPREKVTYTITAKIVVKVKYLDIIKEDL</sequence>
<dbReference type="AlphaFoldDB" id="A0A3N1XYD2"/>
<dbReference type="Proteomes" id="UP000273083">
    <property type="component" value="Unassembled WGS sequence"/>
</dbReference>
<evidence type="ECO:0000313" key="1">
    <source>
        <dbReference type="EMBL" id="ROR31590.1"/>
    </source>
</evidence>
<protein>
    <submittedName>
        <fullName evidence="1">Uncharacterized protein (TIGR03578 family)</fullName>
    </submittedName>
</protein>
<gene>
    <name evidence="1" type="ORF">EDD66_101207</name>
</gene>
<keyword evidence="2" id="KW-1185">Reference proteome</keyword>
<organism evidence="1 2">
    <name type="scientific">Mobilisporobacter senegalensis</name>
    <dbReference type="NCBI Taxonomy" id="1329262"/>
    <lineage>
        <taxon>Bacteria</taxon>
        <taxon>Bacillati</taxon>
        <taxon>Bacillota</taxon>
        <taxon>Clostridia</taxon>
        <taxon>Lachnospirales</taxon>
        <taxon>Lachnospiraceae</taxon>
        <taxon>Mobilisporobacter</taxon>
    </lineage>
</organism>
<evidence type="ECO:0000313" key="2">
    <source>
        <dbReference type="Proteomes" id="UP000273083"/>
    </source>
</evidence>
<dbReference type="InterPro" id="IPR020037">
    <property type="entry name" value="DUF4312"/>
</dbReference>
<proteinExistence type="predicted"/>
<accession>A0A3N1XYD2</accession>
<reference evidence="1 2" key="1">
    <citation type="submission" date="2018-11" db="EMBL/GenBank/DDBJ databases">
        <title>Genomic Encyclopedia of Type Strains, Phase IV (KMG-IV): sequencing the most valuable type-strain genomes for metagenomic binning, comparative biology and taxonomic classification.</title>
        <authorList>
            <person name="Goeker M."/>
        </authorList>
    </citation>
    <scope>NUCLEOTIDE SEQUENCE [LARGE SCALE GENOMIC DNA]</scope>
    <source>
        <strain evidence="1 2">DSM 26537</strain>
    </source>
</reference>
<dbReference type="RefSeq" id="WP_170164202.1">
    <property type="nucleotide sequence ID" value="NZ_RJVG01000001.1"/>
</dbReference>